<evidence type="ECO:0000313" key="17">
    <source>
        <dbReference type="EMBL" id="PWR23172.1"/>
    </source>
</evidence>
<evidence type="ECO:0000256" key="11">
    <source>
        <dbReference type="ARBA" id="ARBA00023002"/>
    </source>
</evidence>
<dbReference type="EMBL" id="QGLF01000001">
    <property type="protein sequence ID" value="PWR23172.1"/>
    <property type="molecule type" value="Genomic_DNA"/>
</dbReference>
<keyword evidence="12 15" id="KW-0408">Iron</keyword>
<comment type="similarity">
    <text evidence="3 15">Belongs to the extradiol ring-cleavage dioxygenase family.</text>
</comment>
<evidence type="ECO:0000256" key="2">
    <source>
        <dbReference type="ARBA" id="ARBA00001954"/>
    </source>
</evidence>
<comment type="catalytic activity">
    <reaction evidence="1">
        <text>catechol + O2 = (2Z,4E)-2-hydroxy-6-oxohexa-2,4-dienoate + H(+)</text>
        <dbReference type="Rhea" id="RHEA:17337"/>
        <dbReference type="ChEBI" id="CHEBI:15378"/>
        <dbReference type="ChEBI" id="CHEBI:15379"/>
        <dbReference type="ChEBI" id="CHEBI:18135"/>
        <dbReference type="ChEBI" id="CHEBI:71198"/>
        <dbReference type="EC" id="1.13.11.2"/>
    </reaction>
</comment>
<dbReference type="AlphaFoldDB" id="A0A317E9B8"/>
<feature type="domain" description="VOC" evidence="16">
    <location>
        <begin position="8"/>
        <end position="123"/>
    </location>
</feature>
<dbReference type="InterPro" id="IPR004360">
    <property type="entry name" value="Glyas_Fos-R_dOase_dom"/>
</dbReference>
<evidence type="ECO:0000256" key="1">
    <source>
        <dbReference type="ARBA" id="ARBA00000163"/>
    </source>
</evidence>
<evidence type="ECO:0000256" key="6">
    <source>
        <dbReference type="ARBA" id="ARBA00022190"/>
    </source>
</evidence>
<accession>A0A317E9B8</accession>
<feature type="domain" description="VOC" evidence="16">
    <location>
        <begin position="151"/>
        <end position="273"/>
    </location>
</feature>
<comment type="cofactor">
    <cofactor evidence="2 15">
        <name>Fe(2+)</name>
        <dbReference type="ChEBI" id="CHEBI:29033"/>
    </cofactor>
</comment>
<dbReference type="PROSITE" id="PS51819">
    <property type="entry name" value="VOC"/>
    <property type="match status" value="2"/>
</dbReference>
<evidence type="ECO:0000259" key="16">
    <source>
        <dbReference type="PROSITE" id="PS51819"/>
    </source>
</evidence>
<dbReference type="Pfam" id="PF00903">
    <property type="entry name" value="Glyoxalase"/>
    <property type="match status" value="1"/>
</dbReference>
<organism evidence="17 18">
    <name type="scientific">Zavarzinia compransoris</name>
    <dbReference type="NCBI Taxonomy" id="1264899"/>
    <lineage>
        <taxon>Bacteria</taxon>
        <taxon>Pseudomonadati</taxon>
        <taxon>Pseudomonadota</taxon>
        <taxon>Alphaproteobacteria</taxon>
        <taxon>Rhodospirillales</taxon>
        <taxon>Zavarziniaceae</taxon>
        <taxon>Zavarzinia</taxon>
    </lineage>
</organism>
<dbReference type="PANTHER" id="PTHR21366">
    <property type="entry name" value="GLYOXALASE FAMILY PROTEIN"/>
    <property type="match status" value="1"/>
</dbReference>
<dbReference type="InterPro" id="IPR037523">
    <property type="entry name" value="VOC_core"/>
</dbReference>
<comment type="caution">
    <text evidence="17">The sequence shown here is derived from an EMBL/GenBank/DDBJ whole genome shotgun (WGS) entry which is preliminary data.</text>
</comment>
<dbReference type="OrthoDB" id="9803142at2"/>
<evidence type="ECO:0000256" key="7">
    <source>
        <dbReference type="ARBA" id="ARBA00022723"/>
    </source>
</evidence>
<dbReference type="InterPro" id="IPR000486">
    <property type="entry name" value="Xdiol_ring_cleave_dOase_1/2"/>
</dbReference>
<dbReference type="Gene3D" id="3.10.180.10">
    <property type="entry name" value="2,3-Dihydroxybiphenyl 1,2-Dioxygenase, domain 1"/>
    <property type="match status" value="2"/>
</dbReference>
<evidence type="ECO:0000313" key="18">
    <source>
        <dbReference type="Proteomes" id="UP000246077"/>
    </source>
</evidence>
<dbReference type="GO" id="GO:0018577">
    <property type="term" value="F:catechol 2,3-dioxygenase activity"/>
    <property type="evidence" value="ECO:0007669"/>
    <property type="project" value="UniProtKB-EC"/>
</dbReference>
<evidence type="ECO:0000256" key="13">
    <source>
        <dbReference type="ARBA" id="ARBA00030369"/>
    </source>
</evidence>
<sequence>MAMTGVLRPGHAQLRVLDLEKSITFYRDILGLVETGRDDRGRVYFKCWDERDHSSLILSPSDSAGIDFIGFKVLDAATLDQLERDVRAFGIATERVPAGDLLETGERVRFRLPSGHLFELYAEKTKVGNGLPSVNPPPWSMDADRGMAPIRFDHCLLYGPNVQANKDLFLKVLGFHLVERILGPTEAGEPEIGIFLSCSHKTHDIAFVEYEEPGKLHHLSFRMPTWERVLRAGDIMGMNRVPIDIGPTRHGVTRGETIYAWDPSGNRFETFAGGYEPYPDGDPITWTFEGFPHGLDYPQGKLHESFMTVVT</sequence>
<dbReference type="PROSITE" id="PS00082">
    <property type="entry name" value="EXTRADIOL_DIOXYGENAS"/>
    <property type="match status" value="1"/>
</dbReference>
<proteinExistence type="inferred from homology"/>
<dbReference type="InterPro" id="IPR050383">
    <property type="entry name" value="GlyoxalaseI/FosfomycinResist"/>
</dbReference>
<reference evidence="18" key="1">
    <citation type="submission" date="2018-05" db="EMBL/GenBank/DDBJ databases">
        <title>Zavarzinia sp. HR-AS.</title>
        <authorList>
            <person name="Lee Y."/>
            <person name="Jeon C.O."/>
        </authorList>
    </citation>
    <scope>NUCLEOTIDE SEQUENCE [LARGE SCALE GENOMIC DNA]</scope>
    <source>
        <strain evidence="18">DSM 1231</strain>
    </source>
</reference>
<keyword evidence="8" id="KW-0677">Repeat</keyword>
<keyword evidence="10 15" id="KW-0223">Dioxygenase</keyword>
<dbReference type="RefSeq" id="WP_109919206.1">
    <property type="nucleotide sequence ID" value="NZ_QGLF01000001.1"/>
</dbReference>
<evidence type="ECO:0000256" key="12">
    <source>
        <dbReference type="ARBA" id="ARBA00023004"/>
    </source>
</evidence>
<dbReference type="Proteomes" id="UP000246077">
    <property type="component" value="Unassembled WGS sequence"/>
</dbReference>
<keyword evidence="7" id="KW-0479">Metal-binding</keyword>
<keyword evidence="9 15" id="KW-0058">Aromatic hydrocarbons catabolism</keyword>
<evidence type="ECO:0000256" key="9">
    <source>
        <dbReference type="ARBA" id="ARBA00022797"/>
    </source>
</evidence>
<dbReference type="EC" id="1.13.11.2" evidence="5"/>
<dbReference type="InterPro" id="IPR017624">
    <property type="entry name" value="Catechol_2-3_dOase"/>
</dbReference>
<evidence type="ECO:0000256" key="8">
    <source>
        <dbReference type="ARBA" id="ARBA00022737"/>
    </source>
</evidence>
<gene>
    <name evidence="17" type="ORF">DKG75_00960</name>
</gene>
<dbReference type="NCBIfam" id="TIGR03211">
    <property type="entry name" value="catechol_2_3"/>
    <property type="match status" value="1"/>
</dbReference>
<evidence type="ECO:0000256" key="5">
    <source>
        <dbReference type="ARBA" id="ARBA00013117"/>
    </source>
</evidence>
<evidence type="ECO:0000256" key="10">
    <source>
        <dbReference type="ARBA" id="ARBA00022964"/>
    </source>
</evidence>
<evidence type="ECO:0000256" key="3">
    <source>
        <dbReference type="ARBA" id="ARBA00008784"/>
    </source>
</evidence>
<name>A0A317E9B8_9PROT</name>
<keyword evidence="11 15" id="KW-0560">Oxidoreductase</keyword>
<dbReference type="InterPro" id="IPR029068">
    <property type="entry name" value="Glyas_Bleomycin-R_OHBP_Dase"/>
</dbReference>
<dbReference type="Pfam" id="PF22247">
    <property type="entry name" value="Diox-like_N"/>
    <property type="match status" value="1"/>
</dbReference>
<comment type="subunit">
    <text evidence="4">Homotetramer.</text>
</comment>
<dbReference type="SUPFAM" id="SSF54593">
    <property type="entry name" value="Glyoxalase/Bleomycin resistance protein/Dihydroxybiphenyl dioxygenase"/>
    <property type="match status" value="1"/>
</dbReference>
<dbReference type="InterPro" id="IPR054560">
    <property type="entry name" value="XylE-like_N"/>
</dbReference>
<protein>
    <recommendedName>
        <fullName evidence="6">Metapyrocatechase</fullName>
        <ecNumber evidence="5">1.13.11.2</ecNumber>
    </recommendedName>
    <alternativeName>
        <fullName evidence="14">CatO2ase</fullName>
    </alternativeName>
    <alternativeName>
        <fullName evidence="13">Catechol 2,3-dioxygenase</fullName>
    </alternativeName>
</protein>
<evidence type="ECO:0000256" key="14">
    <source>
        <dbReference type="ARBA" id="ARBA00031146"/>
    </source>
</evidence>
<dbReference type="CDD" id="cd07265">
    <property type="entry name" value="2_3_CTD_N"/>
    <property type="match status" value="1"/>
</dbReference>
<dbReference type="GO" id="GO:0008198">
    <property type="term" value="F:ferrous iron binding"/>
    <property type="evidence" value="ECO:0007669"/>
    <property type="project" value="InterPro"/>
</dbReference>
<keyword evidence="18" id="KW-1185">Reference proteome</keyword>
<evidence type="ECO:0000256" key="15">
    <source>
        <dbReference type="RuleBase" id="RU000683"/>
    </source>
</evidence>
<evidence type="ECO:0000256" key="4">
    <source>
        <dbReference type="ARBA" id="ARBA00011881"/>
    </source>
</evidence>